<dbReference type="GeneID" id="103469937"/>
<evidence type="ECO:0000313" key="17">
    <source>
        <dbReference type="Ensembl" id="ENSPREP00000011904.1"/>
    </source>
</evidence>
<dbReference type="InterPro" id="IPR013783">
    <property type="entry name" value="Ig-like_fold"/>
</dbReference>
<feature type="domain" description="Fibronectin type-III" evidence="16">
    <location>
        <begin position="126"/>
        <end position="225"/>
    </location>
</feature>
<evidence type="ECO:0000313" key="18">
    <source>
        <dbReference type="Proteomes" id="UP000242638"/>
    </source>
</evidence>
<dbReference type="Bgee" id="ENSPREG00000008086">
    <property type="expression patterns" value="Expressed in caudal fin and 1 other cell type or tissue"/>
</dbReference>
<dbReference type="Ensembl" id="ENSPRET00000012038.1">
    <property type="protein sequence ID" value="ENSPREP00000011904.1"/>
    <property type="gene ID" value="ENSPREG00000008086.1"/>
</dbReference>
<dbReference type="Proteomes" id="UP000242638">
    <property type="component" value="Unassembled WGS sequence"/>
</dbReference>
<keyword evidence="18" id="KW-1185">Reference proteome</keyword>
<feature type="domain" description="Fibronectin type-III" evidence="16">
    <location>
        <begin position="24"/>
        <end position="125"/>
    </location>
</feature>
<dbReference type="SMART" id="SM00060">
    <property type="entry name" value="FN3"/>
    <property type="match status" value="2"/>
</dbReference>
<evidence type="ECO:0000256" key="8">
    <source>
        <dbReference type="ARBA" id="ARBA00022833"/>
    </source>
</evidence>
<keyword evidence="10 14" id="KW-0472">Membrane</keyword>
<dbReference type="InterPro" id="IPR015152">
    <property type="entry name" value="Growth/epo_recpt_lig-bind"/>
</dbReference>
<dbReference type="RefSeq" id="XP_008416240.1">
    <property type="nucleotide sequence ID" value="XM_008418018.2"/>
</dbReference>
<name>A0A3P9NQR7_POERE</name>
<proteinExistence type="inferred from homology"/>
<feature type="transmembrane region" description="Helical" evidence="14">
    <location>
        <begin position="231"/>
        <end position="252"/>
    </location>
</feature>
<dbReference type="SUPFAM" id="SSF49265">
    <property type="entry name" value="Fibronectin type III"/>
    <property type="match status" value="2"/>
</dbReference>
<evidence type="ECO:0000256" key="13">
    <source>
        <dbReference type="ARBA" id="ARBA00023180"/>
    </source>
</evidence>
<dbReference type="FunFam" id="2.60.40.10:FF:000287">
    <property type="entry name" value="Prolactin receptor"/>
    <property type="match status" value="1"/>
</dbReference>
<dbReference type="GO" id="GO:0046872">
    <property type="term" value="F:metal ion binding"/>
    <property type="evidence" value="ECO:0007669"/>
    <property type="project" value="UniProtKB-KW"/>
</dbReference>
<keyword evidence="5" id="KW-0479">Metal-binding</keyword>
<dbReference type="OrthoDB" id="8858139at2759"/>
<dbReference type="GO" id="GO:0009897">
    <property type="term" value="C:external side of plasma membrane"/>
    <property type="evidence" value="ECO:0007669"/>
    <property type="project" value="TreeGrafter"/>
</dbReference>
<evidence type="ECO:0000256" key="12">
    <source>
        <dbReference type="ARBA" id="ARBA00023170"/>
    </source>
</evidence>
<dbReference type="FunFam" id="2.60.40.10:FF:000358">
    <property type="entry name" value="Prolactin receptor"/>
    <property type="match status" value="1"/>
</dbReference>
<reference evidence="17" key="3">
    <citation type="submission" date="2025-09" db="UniProtKB">
        <authorList>
            <consortium name="Ensembl"/>
        </authorList>
    </citation>
    <scope>IDENTIFICATION</scope>
    <source>
        <strain evidence="17">Guanapo</strain>
    </source>
</reference>
<dbReference type="InterPro" id="IPR036116">
    <property type="entry name" value="FN3_sf"/>
</dbReference>
<dbReference type="STRING" id="8081.ENSPREP00000011904"/>
<keyword evidence="9 14" id="KW-1133">Transmembrane helix</keyword>
<evidence type="ECO:0000256" key="14">
    <source>
        <dbReference type="SAM" id="Phobius"/>
    </source>
</evidence>
<evidence type="ECO:0000256" key="5">
    <source>
        <dbReference type="ARBA" id="ARBA00022723"/>
    </source>
</evidence>
<evidence type="ECO:0000256" key="7">
    <source>
        <dbReference type="ARBA" id="ARBA00022737"/>
    </source>
</evidence>
<dbReference type="Gene3D" id="2.60.40.10">
    <property type="entry name" value="Immunoglobulins"/>
    <property type="match status" value="2"/>
</dbReference>
<evidence type="ECO:0000256" key="3">
    <source>
        <dbReference type="ARBA" id="ARBA00019818"/>
    </source>
</evidence>
<keyword evidence="11" id="KW-1015">Disulfide bond</keyword>
<comment type="similarity">
    <text evidence="2">Belongs to the type I cytokine receptor family. Type 1 subfamily.</text>
</comment>
<dbReference type="OMA" id="FTIYSID"/>
<evidence type="ECO:0000256" key="6">
    <source>
        <dbReference type="ARBA" id="ARBA00022729"/>
    </source>
</evidence>
<dbReference type="PANTHER" id="PTHR23037">
    <property type="entry name" value="CYTOKINE RECEPTOR"/>
    <property type="match status" value="1"/>
</dbReference>
<dbReference type="AlphaFoldDB" id="A0A3P9NQR7"/>
<evidence type="ECO:0000256" key="11">
    <source>
        <dbReference type="ARBA" id="ARBA00023157"/>
    </source>
</evidence>
<comment type="subcellular location">
    <subcellularLocation>
        <location evidence="1">Membrane</location>
        <topology evidence="1">Single-pass type I membrane protein</topology>
    </subcellularLocation>
</comment>
<evidence type="ECO:0000256" key="2">
    <source>
        <dbReference type="ARBA" id="ARBA00007885"/>
    </source>
</evidence>
<dbReference type="PANTHER" id="PTHR23037:SF28">
    <property type="entry name" value="ERYTHROPOIETIN RECEPTOR"/>
    <property type="match status" value="1"/>
</dbReference>
<evidence type="ECO:0000256" key="9">
    <source>
        <dbReference type="ARBA" id="ARBA00022989"/>
    </source>
</evidence>
<dbReference type="CDD" id="cd00063">
    <property type="entry name" value="FN3"/>
    <property type="match status" value="1"/>
</dbReference>
<keyword evidence="8" id="KW-0862">Zinc</keyword>
<sequence length="520" mass="58905">MRTHLGLVMLCVLSAAGVCSSTSAPESARQFDCRSREKETFSCWWEPGSDGGLPTEYRLFYKQEQSREVRECPDYLSAGANSCFFDKKHTSIWAEYLMTVVATNALGNASAQFQILDVMEYVKPDPPVNVTVVVNSSAPSPFLEIRWKSPPNVDVRTGWVTLKYELRVKQNDSKEWKTVDIGAETFFNFHNVDPGLLYMAQVRCKLDHGKWSEWSNAIFAKIPKNRQLEKYFWIFVFVFSLIPLLTAIYIIVLKRNVVKQCLLPPVPGPKIKGVDAQLLKSGQSEDVVKALMGNQNFPPMAAWTDQVEDFLLVSDSDEWLLTDSFASEKKKDIFIVPPGLHLRLEIQRRDSTVDLNTWEKTDVSKEETKSNFLNTESINLPIEKQECLNGEEVFIQPLADTSYVDIQQRPTLTDYSRVKEVNGDTILNEEEIPHGSDAVEVKSEVSVPDDYSRVKEVNSDVVFLEKGDSADGCCKEKEDHYTDWTNQKPMMPLESEISKGFCLKMIGSGYVDSVTAFSVK</sequence>
<keyword evidence="4 14" id="KW-0812">Transmembrane</keyword>
<reference evidence="18" key="1">
    <citation type="submission" date="2013-11" db="EMBL/GenBank/DDBJ databases">
        <title>The genomic landscape of the Guanapo guppy.</title>
        <authorList>
            <person name="Kuenstner A."/>
            <person name="Dreyer C."/>
        </authorList>
    </citation>
    <scope>NUCLEOTIDE SEQUENCE</scope>
    <source>
        <strain evidence="18">Guanapo</strain>
    </source>
</reference>
<dbReference type="GeneTree" id="ENSGT00940000154851"/>
<accession>A0A3P9NQR7</accession>
<dbReference type="KEGG" id="pret:103469937"/>
<protein>
    <recommendedName>
        <fullName evidence="3">Prolactin receptor</fullName>
    </recommendedName>
</protein>
<feature type="chain" id="PRO_5043467249" description="Prolactin receptor" evidence="15">
    <location>
        <begin position="22"/>
        <end position="520"/>
    </location>
</feature>
<dbReference type="PROSITE" id="PS50853">
    <property type="entry name" value="FN3"/>
    <property type="match status" value="2"/>
</dbReference>
<evidence type="ECO:0000256" key="1">
    <source>
        <dbReference type="ARBA" id="ARBA00004479"/>
    </source>
</evidence>
<reference evidence="17" key="2">
    <citation type="submission" date="2025-08" db="UniProtKB">
        <authorList>
            <consortium name="Ensembl"/>
        </authorList>
    </citation>
    <scope>IDENTIFICATION</scope>
    <source>
        <strain evidence="17">Guanapo</strain>
    </source>
</reference>
<dbReference type="Pfam" id="PF09067">
    <property type="entry name" value="EpoR_lig-bind"/>
    <property type="match status" value="1"/>
</dbReference>
<feature type="signal peptide" evidence="15">
    <location>
        <begin position="1"/>
        <end position="21"/>
    </location>
</feature>
<keyword evidence="13" id="KW-0325">Glycoprotein</keyword>
<evidence type="ECO:0000256" key="10">
    <source>
        <dbReference type="ARBA" id="ARBA00023136"/>
    </source>
</evidence>
<keyword evidence="6 15" id="KW-0732">Signal</keyword>
<keyword evidence="12" id="KW-0675">Receptor</keyword>
<keyword evidence="7" id="KW-0677">Repeat</keyword>
<organism evidence="17 18">
    <name type="scientific">Poecilia reticulata</name>
    <name type="common">Guppy</name>
    <name type="synonym">Acanthophacelus reticulatus</name>
    <dbReference type="NCBI Taxonomy" id="8081"/>
    <lineage>
        <taxon>Eukaryota</taxon>
        <taxon>Metazoa</taxon>
        <taxon>Chordata</taxon>
        <taxon>Craniata</taxon>
        <taxon>Vertebrata</taxon>
        <taxon>Euteleostomi</taxon>
        <taxon>Actinopterygii</taxon>
        <taxon>Neopterygii</taxon>
        <taxon>Teleostei</taxon>
        <taxon>Neoteleostei</taxon>
        <taxon>Acanthomorphata</taxon>
        <taxon>Ovalentaria</taxon>
        <taxon>Atherinomorphae</taxon>
        <taxon>Cyprinodontiformes</taxon>
        <taxon>Poeciliidae</taxon>
        <taxon>Poeciliinae</taxon>
        <taxon>Poecilia</taxon>
    </lineage>
</organism>
<evidence type="ECO:0000256" key="15">
    <source>
        <dbReference type="SAM" id="SignalP"/>
    </source>
</evidence>
<evidence type="ECO:0000259" key="16">
    <source>
        <dbReference type="PROSITE" id="PS50853"/>
    </source>
</evidence>
<dbReference type="InterPro" id="IPR003961">
    <property type="entry name" value="FN3_dom"/>
</dbReference>
<dbReference type="GO" id="GO:0004896">
    <property type="term" value="F:cytokine receptor activity"/>
    <property type="evidence" value="ECO:0007669"/>
    <property type="project" value="TreeGrafter"/>
</dbReference>
<evidence type="ECO:0000256" key="4">
    <source>
        <dbReference type="ARBA" id="ARBA00022692"/>
    </source>
</evidence>
<dbReference type="CTD" id="561846"/>